<name>A0A0U1LJE5_TALIS</name>
<comment type="subcellular location">
    <subcellularLocation>
        <location evidence="1">Membrane</location>
        <topology evidence="1">Multi-pass membrane protein</topology>
    </subcellularLocation>
</comment>
<feature type="transmembrane region" description="Helical" evidence="5">
    <location>
        <begin position="490"/>
        <end position="511"/>
    </location>
</feature>
<accession>A0A0U1LJE5</accession>
<keyword evidence="3 5" id="KW-1133">Transmembrane helix</keyword>
<dbReference type="Proteomes" id="UP000054383">
    <property type="component" value="Unassembled WGS sequence"/>
</dbReference>
<dbReference type="EMBL" id="CVMT01000001">
    <property type="protein sequence ID" value="CRG83093.1"/>
    <property type="molecule type" value="Genomic_DNA"/>
</dbReference>
<protein>
    <submittedName>
        <fullName evidence="7">Putative transporter C1348,05</fullName>
    </submittedName>
</protein>
<dbReference type="SUPFAM" id="SSF103473">
    <property type="entry name" value="MFS general substrate transporter"/>
    <property type="match status" value="1"/>
</dbReference>
<feature type="transmembrane region" description="Helical" evidence="5">
    <location>
        <begin position="310"/>
        <end position="330"/>
    </location>
</feature>
<dbReference type="GO" id="GO:0005886">
    <property type="term" value="C:plasma membrane"/>
    <property type="evidence" value="ECO:0007669"/>
    <property type="project" value="TreeGrafter"/>
</dbReference>
<evidence type="ECO:0000256" key="5">
    <source>
        <dbReference type="SAM" id="Phobius"/>
    </source>
</evidence>
<evidence type="ECO:0000256" key="4">
    <source>
        <dbReference type="ARBA" id="ARBA00023136"/>
    </source>
</evidence>
<keyword evidence="4 5" id="KW-0472">Membrane</keyword>
<feature type="transmembrane region" description="Helical" evidence="5">
    <location>
        <begin position="424"/>
        <end position="447"/>
    </location>
</feature>
<keyword evidence="8" id="KW-1185">Reference proteome</keyword>
<evidence type="ECO:0000259" key="6">
    <source>
        <dbReference type="PROSITE" id="PS50850"/>
    </source>
</evidence>
<feature type="transmembrane region" description="Helical" evidence="5">
    <location>
        <begin position="350"/>
        <end position="371"/>
    </location>
</feature>
<dbReference type="AlphaFoldDB" id="A0A0U1LJE5"/>
<evidence type="ECO:0000256" key="2">
    <source>
        <dbReference type="ARBA" id="ARBA00022692"/>
    </source>
</evidence>
<dbReference type="OrthoDB" id="5215911at2759"/>
<evidence type="ECO:0000313" key="8">
    <source>
        <dbReference type="Proteomes" id="UP000054383"/>
    </source>
</evidence>
<organism evidence="7 8">
    <name type="scientific">Talaromyces islandicus</name>
    <name type="common">Penicillium islandicum</name>
    <dbReference type="NCBI Taxonomy" id="28573"/>
    <lineage>
        <taxon>Eukaryota</taxon>
        <taxon>Fungi</taxon>
        <taxon>Dikarya</taxon>
        <taxon>Ascomycota</taxon>
        <taxon>Pezizomycotina</taxon>
        <taxon>Eurotiomycetes</taxon>
        <taxon>Eurotiomycetidae</taxon>
        <taxon>Eurotiales</taxon>
        <taxon>Trichocomaceae</taxon>
        <taxon>Talaromyces</taxon>
        <taxon>Talaromyces sect. Islandici</taxon>
    </lineage>
</organism>
<reference evidence="7 8" key="1">
    <citation type="submission" date="2015-04" db="EMBL/GenBank/DDBJ databases">
        <authorList>
            <person name="Syromyatnikov M.Y."/>
            <person name="Popov V.N."/>
        </authorList>
    </citation>
    <scope>NUCLEOTIDE SEQUENCE [LARGE SCALE GENOMIC DNA]</scope>
    <source>
        <strain evidence="7">WF-38-12</strain>
    </source>
</reference>
<dbReference type="OMA" id="IWFPNII"/>
<feature type="domain" description="Major facilitator superfamily (MFS) profile" evidence="6">
    <location>
        <begin position="60"/>
        <end position="516"/>
    </location>
</feature>
<proteinExistence type="predicted"/>
<dbReference type="Pfam" id="PF07690">
    <property type="entry name" value="MFS_1"/>
    <property type="match status" value="1"/>
</dbReference>
<feature type="transmembrane region" description="Helical" evidence="5">
    <location>
        <begin position="213"/>
        <end position="233"/>
    </location>
</feature>
<dbReference type="PROSITE" id="PS50850">
    <property type="entry name" value="MFS"/>
    <property type="match status" value="1"/>
</dbReference>
<dbReference type="InterPro" id="IPR011701">
    <property type="entry name" value="MFS"/>
</dbReference>
<evidence type="ECO:0000256" key="1">
    <source>
        <dbReference type="ARBA" id="ARBA00004141"/>
    </source>
</evidence>
<sequence>MDVKETTDAVHHELALAKPQNHSPTGTVTLLEDGEVVLIPTPSTDPCDPLNLSQVEKWVIDIILGCFAIFSVLLTSGMGPILATIMAYYNYNPQVTDLMTYPTLFMGIGNIMAMPLATAIGRRPVFLASSLILTIGSIWCAASQSLESHIAGRDILSLAAGQSEALCPMIIQEIHFVHERSSKLAWFSAIQSIGTAALTIATAYLVSALGWRWWYGIFAIASGLIFLFAFFTVPESAYPRPTDAYDGVVRIYHEGEEVAVVKATEKNRVPLDYDRYKARTLTHRLRVFHSHARDWSKAAECWKQMGQCILFPNIIWVVLMNSVVLAIYVISVTEFSTILSSPPYDYKTTSLGLVQGGQIVVSLIMVPLLGYGGDQLYKWIARHREGLAEPEVRLIPILIPVAVMIISSVIFGRAGSHPFEWSPWAIITTYSGIYFAFIGIVLVGYTYSLDSYGERAAPILVLICSIRGFISFGISFGVTKFVRQQGYQSAFNICTIIAGVISAFGILIFLYGPKIRAVTMKYAVDNRTVET</sequence>
<evidence type="ECO:0000313" key="7">
    <source>
        <dbReference type="EMBL" id="CRG83093.1"/>
    </source>
</evidence>
<gene>
    <name evidence="7" type="ORF">PISL3812_00441</name>
</gene>
<dbReference type="GO" id="GO:0022857">
    <property type="term" value="F:transmembrane transporter activity"/>
    <property type="evidence" value="ECO:0007669"/>
    <property type="project" value="InterPro"/>
</dbReference>
<dbReference type="PANTHER" id="PTHR23502">
    <property type="entry name" value="MAJOR FACILITATOR SUPERFAMILY"/>
    <property type="match status" value="1"/>
</dbReference>
<dbReference type="Gene3D" id="1.20.1250.20">
    <property type="entry name" value="MFS general substrate transporter like domains"/>
    <property type="match status" value="1"/>
</dbReference>
<dbReference type="InterPro" id="IPR020846">
    <property type="entry name" value="MFS_dom"/>
</dbReference>
<feature type="transmembrane region" description="Helical" evidence="5">
    <location>
        <begin position="62"/>
        <end position="89"/>
    </location>
</feature>
<dbReference type="STRING" id="28573.A0A0U1LJE5"/>
<feature type="transmembrane region" description="Helical" evidence="5">
    <location>
        <begin position="184"/>
        <end position="207"/>
    </location>
</feature>
<feature type="transmembrane region" description="Helical" evidence="5">
    <location>
        <begin position="459"/>
        <end position="478"/>
    </location>
</feature>
<feature type="transmembrane region" description="Helical" evidence="5">
    <location>
        <begin position="392"/>
        <end position="412"/>
    </location>
</feature>
<feature type="transmembrane region" description="Helical" evidence="5">
    <location>
        <begin position="101"/>
        <end position="120"/>
    </location>
</feature>
<evidence type="ECO:0000256" key="3">
    <source>
        <dbReference type="ARBA" id="ARBA00022989"/>
    </source>
</evidence>
<dbReference type="PANTHER" id="PTHR23502:SF164">
    <property type="entry name" value="MAJOR FACILITATOR SUPERFAMILY (MFS) PROFILE DOMAIN-CONTAINING PROTEIN"/>
    <property type="match status" value="1"/>
</dbReference>
<keyword evidence="2 5" id="KW-0812">Transmembrane</keyword>
<dbReference type="InterPro" id="IPR036259">
    <property type="entry name" value="MFS_trans_sf"/>
</dbReference>